<proteinExistence type="predicted"/>
<accession>A0ABW5XP80</accession>
<name>A0ABW5XP80_9SPHI</name>
<dbReference type="EMBL" id="JBHUON010000009">
    <property type="protein sequence ID" value="MFD2864867.1"/>
    <property type="molecule type" value="Genomic_DNA"/>
</dbReference>
<gene>
    <name evidence="1" type="ORF">ACFSYC_09225</name>
</gene>
<evidence type="ECO:0000313" key="2">
    <source>
        <dbReference type="Proteomes" id="UP001597601"/>
    </source>
</evidence>
<evidence type="ECO:0000313" key="1">
    <source>
        <dbReference type="EMBL" id="MFD2864867.1"/>
    </source>
</evidence>
<sequence>MKADIDTIVNYLDSFLIKNKRDNIQPVEANILLENASILNNSNLRSGLPLRKILRKGLIPHAYQANGKGSRWTIPHSSNK</sequence>
<comment type="caution">
    <text evidence="1">The sequence shown here is derived from an EMBL/GenBank/DDBJ whole genome shotgun (WGS) entry which is preliminary data.</text>
</comment>
<reference evidence="2" key="1">
    <citation type="journal article" date="2019" name="Int. J. Syst. Evol. Microbiol.">
        <title>The Global Catalogue of Microorganisms (GCM) 10K type strain sequencing project: providing services to taxonomists for standard genome sequencing and annotation.</title>
        <authorList>
            <consortium name="The Broad Institute Genomics Platform"/>
            <consortium name="The Broad Institute Genome Sequencing Center for Infectious Disease"/>
            <person name="Wu L."/>
            <person name="Ma J."/>
        </authorList>
    </citation>
    <scope>NUCLEOTIDE SEQUENCE [LARGE SCALE GENOMIC DNA]</scope>
    <source>
        <strain evidence="2">KCTC 52232</strain>
    </source>
</reference>
<dbReference type="Proteomes" id="UP001597601">
    <property type="component" value="Unassembled WGS sequence"/>
</dbReference>
<dbReference type="RefSeq" id="WP_377126132.1">
    <property type="nucleotide sequence ID" value="NZ_JBHUHN010000001.1"/>
</dbReference>
<protein>
    <submittedName>
        <fullName evidence="1">Uncharacterized protein</fullName>
    </submittedName>
</protein>
<organism evidence="1 2">
    <name type="scientific">Mucilaginibacter antarcticus</name>
    <dbReference type="NCBI Taxonomy" id="1855725"/>
    <lineage>
        <taxon>Bacteria</taxon>
        <taxon>Pseudomonadati</taxon>
        <taxon>Bacteroidota</taxon>
        <taxon>Sphingobacteriia</taxon>
        <taxon>Sphingobacteriales</taxon>
        <taxon>Sphingobacteriaceae</taxon>
        <taxon>Mucilaginibacter</taxon>
    </lineage>
</organism>
<keyword evidence="2" id="KW-1185">Reference proteome</keyword>